<dbReference type="GO" id="GO:0005829">
    <property type="term" value="C:cytosol"/>
    <property type="evidence" value="ECO:0007669"/>
    <property type="project" value="TreeGrafter"/>
</dbReference>
<dbReference type="Gene3D" id="3.30.70.920">
    <property type="match status" value="1"/>
</dbReference>
<dbReference type="InterPro" id="IPR000485">
    <property type="entry name" value="AsnC-type_HTH_dom"/>
</dbReference>
<dbReference type="PANTHER" id="PTHR30154">
    <property type="entry name" value="LEUCINE-RESPONSIVE REGULATORY PROTEIN"/>
    <property type="match status" value="1"/>
</dbReference>
<name>A0A1H4HN26_9BURK</name>
<protein>
    <submittedName>
        <fullName evidence="5">DNA-binding transcriptional regulator, Lrp family</fullName>
    </submittedName>
</protein>
<dbReference type="InterPro" id="IPR011008">
    <property type="entry name" value="Dimeric_a/b-barrel"/>
</dbReference>
<dbReference type="PROSITE" id="PS50956">
    <property type="entry name" value="HTH_ASNC_2"/>
    <property type="match status" value="1"/>
</dbReference>
<evidence type="ECO:0000313" key="5">
    <source>
        <dbReference type="EMBL" id="SEB23193.1"/>
    </source>
</evidence>
<dbReference type="Pfam" id="PF01037">
    <property type="entry name" value="AsnC_trans_reg"/>
    <property type="match status" value="1"/>
</dbReference>
<dbReference type="GO" id="GO:0043200">
    <property type="term" value="P:response to amino acid"/>
    <property type="evidence" value="ECO:0007669"/>
    <property type="project" value="TreeGrafter"/>
</dbReference>
<dbReference type="InterPro" id="IPR036388">
    <property type="entry name" value="WH-like_DNA-bd_sf"/>
</dbReference>
<dbReference type="SMART" id="SM00344">
    <property type="entry name" value="HTH_ASNC"/>
    <property type="match status" value="1"/>
</dbReference>
<feature type="domain" description="HTH asnC-type" evidence="4">
    <location>
        <begin position="9"/>
        <end position="78"/>
    </location>
</feature>
<keyword evidence="6" id="KW-1185">Reference proteome</keyword>
<dbReference type="AlphaFoldDB" id="A0A1H4HN26"/>
<keyword evidence="1" id="KW-0805">Transcription regulation</keyword>
<evidence type="ECO:0000313" key="6">
    <source>
        <dbReference type="Proteomes" id="UP000198638"/>
    </source>
</evidence>
<dbReference type="PANTHER" id="PTHR30154:SF53">
    <property type="entry name" value="HTH-TYPE TRANSCRIPTIONAL REGULATOR LRPC"/>
    <property type="match status" value="1"/>
</dbReference>
<keyword evidence="2 5" id="KW-0238">DNA-binding</keyword>
<dbReference type="STRING" id="83784.SAMN05192564_11172"/>
<reference evidence="6" key="1">
    <citation type="submission" date="2016-10" db="EMBL/GenBank/DDBJ databases">
        <authorList>
            <person name="Varghese N."/>
            <person name="Submissions S."/>
        </authorList>
    </citation>
    <scope>NUCLEOTIDE SEQUENCE [LARGE SCALE GENOMIC DNA]</scope>
    <source>
        <strain evidence="6">LMG 24000</strain>
    </source>
</reference>
<accession>A0A1H4HN26</accession>
<proteinExistence type="predicted"/>
<dbReference type="SUPFAM" id="SSF46785">
    <property type="entry name" value="Winged helix' DNA-binding domain"/>
    <property type="match status" value="1"/>
</dbReference>
<dbReference type="GO" id="GO:0043565">
    <property type="term" value="F:sequence-specific DNA binding"/>
    <property type="evidence" value="ECO:0007669"/>
    <property type="project" value="InterPro"/>
</dbReference>
<dbReference type="InterPro" id="IPR019888">
    <property type="entry name" value="Tscrpt_reg_AsnC-like"/>
</dbReference>
<evidence type="ECO:0000259" key="4">
    <source>
        <dbReference type="PROSITE" id="PS50956"/>
    </source>
</evidence>
<dbReference type="Proteomes" id="UP000198638">
    <property type="component" value="Unassembled WGS sequence"/>
</dbReference>
<organism evidence="5 6">
    <name type="scientific">Paraburkholderia sartisoli</name>
    <dbReference type="NCBI Taxonomy" id="83784"/>
    <lineage>
        <taxon>Bacteria</taxon>
        <taxon>Pseudomonadati</taxon>
        <taxon>Pseudomonadota</taxon>
        <taxon>Betaproteobacteria</taxon>
        <taxon>Burkholderiales</taxon>
        <taxon>Burkholderiaceae</taxon>
        <taxon>Paraburkholderia</taxon>
    </lineage>
</organism>
<dbReference type="PRINTS" id="PR00033">
    <property type="entry name" value="HTHASNC"/>
</dbReference>
<dbReference type="InterPro" id="IPR036390">
    <property type="entry name" value="WH_DNA-bd_sf"/>
</dbReference>
<dbReference type="RefSeq" id="WP_090537667.1">
    <property type="nucleotide sequence ID" value="NZ_FNRQ01000011.1"/>
</dbReference>
<dbReference type="SUPFAM" id="SSF54909">
    <property type="entry name" value="Dimeric alpha+beta barrel"/>
    <property type="match status" value="1"/>
</dbReference>
<dbReference type="OrthoDB" id="5476at2"/>
<gene>
    <name evidence="5" type="ORF">SAMN05192564_11172</name>
</gene>
<dbReference type="InterPro" id="IPR019887">
    <property type="entry name" value="Tscrpt_reg_AsnC/Lrp_C"/>
</dbReference>
<evidence type="ECO:0000256" key="1">
    <source>
        <dbReference type="ARBA" id="ARBA00023015"/>
    </source>
</evidence>
<evidence type="ECO:0000256" key="2">
    <source>
        <dbReference type="ARBA" id="ARBA00023125"/>
    </source>
</evidence>
<dbReference type="Gene3D" id="1.10.10.10">
    <property type="entry name" value="Winged helix-like DNA-binding domain superfamily/Winged helix DNA-binding domain"/>
    <property type="match status" value="1"/>
</dbReference>
<dbReference type="Pfam" id="PF13404">
    <property type="entry name" value="HTH_AsnC-type"/>
    <property type="match status" value="1"/>
</dbReference>
<keyword evidence="3" id="KW-0804">Transcription</keyword>
<dbReference type="EMBL" id="FNRQ01000011">
    <property type="protein sequence ID" value="SEB23193.1"/>
    <property type="molecule type" value="Genomic_DNA"/>
</dbReference>
<evidence type="ECO:0000256" key="3">
    <source>
        <dbReference type="ARBA" id="ARBA00023163"/>
    </source>
</evidence>
<sequence length="154" mass="16855">MRPPRLDQLDDLDRNLVALLQENARESVANLARQLGVARTTVIARIARLEKTNVIAGYSVRLGQDVLDASISAYVGIIIAPKYGQDVQKRLGRMPEVQLLCAVSGEFDYVAWLRAGSPDRLNDLLDQIGGLEGVERTTTSIILARKIDRGTEGG</sequence>